<dbReference type="Proteomes" id="UP000260991">
    <property type="component" value="Unassembled WGS sequence"/>
</dbReference>
<dbReference type="CDD" id="cd05466">
    <property type="entry name" value="PBP2_LTTR_substrate"/>
    <property type="match status" value="1"/>
</dbReference>
<dbReference type="InterPro" id="IPR036388">
    <property type="entry name" value="WH-like_DNA-bd_sf"/>
</dbReference>
<dbReference type="PANTHER" id="PTHR30126">
    <property type="entry name" value="HTH-TYPE TRANSCRIPTIONAL REGULATOR"/>
    <property type="match status" value="1"/>
</dbReference>
<proteinExistence type="inferred from homology"/>
<sequence>MFRNMEYVYCVYKERSFSKAAEKLHIAQPSLSAMIRKEEEQAGAPIFERKTRPVSLTPFGIEFIRGIEQIYELENHLHDMADELRTLQSGIVSIGGSNLSSDYIVPERIAAFKTKYPNVTLRASEASTIQCKQMLDAGDLDLVITNRPLDTESYERIVCYRENLLLAVPSHFAVNEGLRNYQLTQAERGEMIFLLPEERCAPLEYFYDTPFILLHDGNYLRLCCERMFEENHFQPRLVMEMDRSMVAYNFARYGLGAAFISNVLVEHQPDDGSLVFYKPRSRHAVRDAYICYKKGRFVTSAMRGFIEMMVRK</sequence>
<evidence type="ECO:0000256" key="1">
    <source>
        <dbReference type="ARBA" id="ARBA00009437"/>
    </source>
</evidence>
<evidence type="ECO:0000256" key="4">
    <source>
        <dbReference type="ARBA" id="ARBA00023163"/>
    </source>
</evidence>
<dbReference type="Pfam" id="PF00126">
    <property type="entry name" value="HTH_1"/>
    <property type="match status" value="1"/>
</dbReference>
<gene>
    <name evidence="6" type="ORF">DWZ46_04765</name>
</gene>
<reference evidence="6 7" key="1">
    <citation type="submission" date="2018-08" db="EMBL/GenBank/DDBJ databases">
        <title>A genome reference for cultivated species of the human gut microbiota.</title>
        <authorList>
            <person name="Zou Y."/>
            <person name="Xue W."/>
            <person name="Luo G."/>
        </authorList>
    </citation>
    <scope>NUCLEOTIDE SEQUENCE [LARGE SCALE GENOMIC DNA]</scope>
    <source>
        <strain evidence="6 7">AF32-8AC</strain>
    </source>
</reference>
<name>A0A1Q6QQM6_9FIRM</name>
<feature type="domain" description="HTH lysR-type" evidence="5">
    <location>
        <begin position="1"/>
        <end position="57"/>
    </location>
</feature>
<dbReference type="PRINTS" id="PR00039">
    <property type="entry name" value="HTHLYSR"/>
</dbReference>
<dbReference type="InterPro" id="IPR036390">
    <property type="entry name" value="WH_DNA-bd_sf"/>
</dbReference>
<dbReference type="PROSITE" id="PS50931">
    <property type="entry name" value="HTH_LYSR"/>
    <property type="match status" value="1"/>
</dbReference>
<organism evidence="6 7">
    <name type="scientific">Faecalibacterium prausnitzii</name>
    <dbReference type="NCBI Taxonomy" id="853"/>
    <lineage>
        <taxon>Bacteria</taxon>
        <taxon>Bacillati</taxon>
        <taxon>Bacillota</taxon>
        <taxon>Clostridia</taxon>
        <taxon>Eubacteriales</taxon>
        <taxon>Oscillospiraceae</taxon>
        <taxon>Faecalibacterium</taxon>
    </lineage>
</organism>
<keyword evidence="2" id="KW-0805">Transcription regulation</keyword>
<dbReference type="Gene3D" id="3.40.190.290">
    <property type="match status" value="1"/>
</dbReference>
<dbReference type="Gene3D" id="1.10.10.10">
    <property type="entry name" value="Winged helix-like DNA-binding domain superfamily/Winged helix DNA-binding domain"/>
    <property type="match status" value="1"/>
</dbReference>
<evidence type="ECO:0000256" key="3">
    <source>
        <dbReference type="ARBA" id="ARBA00023125"/>
    </source>
</evidence>
<dbReference type="GO" id="GO:0003700">
    <property type="term" value="F:DNA-binding transcription factor activity"/>
    <property type="evidence" value="ECO:0007669"/>
    <property type="project" value="InterPro"/>
</dbReference>
<accession>A0A1Q6QQM6</accession>
<evidence type="ECO:0000259" key="5">
    <source>
        <dbReference type="PROSITE" id="PS50931"/>
    </source>
</evidence>
<comment type="similarity">
    <text evidence="1">Belongs to the LysR transcriptional regulatory family.</text>
</comment>
<dbReference type="GO" id="GO:0003677">
    <property type="term" value="F:DNA binding"/>
    <property type="evidence" value="ECO:0007669"/>
    <property type="project" value="UniProtKB-KW"/>
</dbReference>
<dbReference type="InterPro" id="IPR005119">
    <property type="entry name" value="LysR_subst-bd"/>
</dbReference>
<evidence type="ECO:0000256" key="2">
    <source>
        <dbReference type="ARBA" id="ARBA00023015"/>
    </source>
</evidence>
<evidence type="ECO:0000313" key="7">
    <source>
        <dbReference type="Proteomes" id="UP000260991"/>
    </source>
</evidence>
<keyword evidence="3" id="KW-0238">DNA-binding</keyword>
<dbReference type="Pfam" id="PF03466">
    <property type="entry name" value="LysR_substrate"/>
    <property type="match status" value="1"/>
</dbReference>
<dbReference type="InterPro" id="IPR000847">
    <property type="entry name" value="LysR_HTH_N"/>
</dbReference>
<protein>
    <submittedName>
        <fullName evidence="6">LysR family transcriptional regulator</fullName>
    </submittedName>
</protein>
<dbReference type="SUPFAM" id="SSF46785">
    <property type="entry name" value="Winged helix' DNA-binding domain"/>
    <property type="match status" value="1"/>
</dbReference>
<evidence type="ECO:0000313" key="6">
    <source>
        <dbReference type="EMBL" id="RGB92394.1"/>
    </source>
</evidence>
<comment type="caution">
    <text evidence="6">The sequence shown here is derived from an EMBL/GenBank/DDBJ whole genome shotgun (WGS) entry which is preliminary data.</text>
</comment>
<keyword evidence="4" id="KW-0804">Transcription</keyword>
<dbReference type="SUPFAM" id="SSF53850">
    <property type="entry name" value="Periplasmic binding protein-like II"/>
    <property type="match status" value="1"/>
</dbReference>
<dbReference type="AlphaFoldDB" id="A0A1Q6QQM6"/>
<dbReference type="EMBL" id="QVER01000004">
    <property type="protein sequence ID" value="RGB92394.1"/>
    <property type="molecule type" value="Genomic_DNA"/>
</dbReference>
<dbReference type="PANTHER" id="PTHR30126:SF96">
    <property type="entry name" value="TRANSCRIPTIONAL REGULATORY PROTEIN, LYSR FAMILY"/>
    <property type="match status" value="1"/>
</dbReference>